<reference evidence="2" key="1">
    <citation type="submission" date="2006-05" db="EMBL/GenBank/DDBJ databases">
        <title>Annotation of the draft genome assembly of Desulfuromonas acetoxidans DSM 684.</title>
        <authorList>
            <consortium name="US DOE Joint Genome Institute (JGI-ORNL)"/>
            <person name="Larimer F."/>
            <person name="Land M."/>
            <person name="Hauser L."/>
        </authorList>
    </citation>
    <scope>NUCLEOTIDE SEQUENCE [LARGE SCALE GENOMIC DNA]</scope>
    <source>
        <strain evidence="2">DSM 684</strain>
    </source>
</reference>
<evidence type="ECO:0000313" key="3">
    <source>
        <dbReference type="Proteomes" id="UP000005695"/>
    </source>
</evidence>
<evidence type="ECO:0000256" key="1">
    <source>
        <dbReference type="SAM" id="Phobius"/>
    </source>
</evidence>
<dbReference type="Proteomes" id="UP000005695">
    <property type="component" value="Unassembled WGS sequence"/>
</dbReference>
<comment type="caution">
    <text evidence="2">The sequence shown here is derived from an EMBL/GenBank/DDBJ whole genome shotgun (WGS) entry which is preliminary data.</text>
</comment>
<dbReference type="EMBL" id="AAEW02000003">
    <property type="protein sequence ID" value="EAT16736.1"/>
    <property type="molecule type" value="Genomic_DNA"/>
</dbReference>
<gene>
    <name evidence="2" type="ORF">Dace_1988</name>
</gene>
<proteinExistence type="predicted"/>
<name>Q1K2Z5_DESA6</name>
<organism evidence="2 3">
    <name type="scientific">Desulfuromonas acetoxidans (strain DSM 684 / 11070)</name>
    <dbReference type="NCBI Taxonomy" id="281689"/>
    <lineage>
        <taxon>Bacteria</taxon>
        <taxon>Pseudomonadati</taxon>
        <taxon>Thermodesulfobacteriota</taxon>
        <taxon>Desulfuromonadia</taxon>
        <taxon>Desulfuromonadales</taxon>
        <taxon>Desulfuromonadaceae</taxon>
        <taxon>Desulfuromonas</taxon>
    </lineage>
</organism>
<reference evidence="2" key="2">
    <citation type="submission" date="2006-05" db="EMBL/GenBank/DDBJ databases">
        <title>Sequencing of the draft genome and assembly of Desulfuromonas acetoxidans DSM 684.</title>
        <authorList>
            <consortium name="US DOE Joint Genome Institute (JGI-PGF)"/>
            <person name="Copeland A."/>
            <person name="Lucas S."/>
            <person name="Lapidus A."/>
            <person name="Barry K."/>
            <person name="Detter J.C."/>
            <person name="Glavina del Rio T."/>
            <person name="Hammon N."/>
            <person name="Israni S."/>
            <person name="Dalin E."/>
            <person name="Tice H."/>
            <person name="Bruce D."/>
            <person name="Pitluck S."/>
            <person name="Richardson P."/>
        </authorList>
    </citation>
    <scope>NUCLEOTIDE SEQUENCE [LARGE SCALE GENOMIC DNA]</scope>
    <source>
        <strain evidence="2">DSM 684</strain>
    </source>
</reference>
<keyword evidence="3" id="KW-1185">Reference proteome</keyword>
<accession>Q1K2Z5</accession>
<feature type="transmembrane region" description="Helical" evidence="1">
    <location>
        <begin position="26"/>
        <end position="44"/>
    </location>
</feature>
<sequence>MDSKTNFIVAAIGDTQAVIRAVDFKVAALLAAMLLPISSLGRIWAHVSHFSLSVGLCWGLIFGGTFLFLWLFAVLTLVRSISAIDNPSRHIVNSSSYNGSFYGGGLYEFGLLDAIVNRGVVKASKDVVSFSGDYPDCEDGLVSELTFEHMKLIYIRDVKMHRLRLGLNASFLWVLVGVIIYIVSKIS</sequence>
<dbReference type="OrthoDB" id="6687647at2"/>
<keyword evidence="1" id="KW-0812">Transmembrane</keyword>
<keyword evidence="1" id="KW-1133">Transmembrane helix</keyword>
<keyword evidence="1" id="KW-0472">Membrane</keyword>
<dbReference type="AlphaFoldDB" id="Q1K2Z5"/>
<dbReference type="RefSeq" id="WP_005998148.1">
    <property type="nucleotide sequence ID" value="NZ_AAEW02000003.1"/>
</dbReference>
<feature type="transmembrane region" description="Helical" evidence="1">
    <location>
        <begin position="50"/>
        <end position="78"/>
    </location>
</feature>
<evidence type="ECO:0000313" key="2">
    <source>
        <dbReference type="EMBL" id="EAT16736.1"/>
    </source>
</evidence>
<protein>
    <submittedName>
        <fullName evidence="2">Uncharacterized protein</fullName>
    </submittedName>
</protein>
<feature type="transmembrane region" description="Helical" evidence="1">
    <location>
        <begin position="165"/>
        <end position="184"/>
    </location>
</feature>